<dbReference type="OrthoDB" id="3364132at2759"/>
<accession>A0A9P6AHP5</accession>
<evidence type="ECO:0000313" key="2">
    <source>
        <dbReference type="Proteomes" id="UP000886523"/>
    </source>
</evidence>
<dbReference type="EMBL" id="MU129149">
    <property type="protein sequence ID" value="KAF9505500.1"/>
    <property type="molecule type" value="Genomic_DNA"/>
</dbReference>
<comment type="caution">
    <text evidence="1">The sequence shown here is derived from an EMBL/GenBank/DDBJ whole genome shotgun (WGS) entry which is preliminary data.</text>
</comment>
<gene>
    <name evidence="1" type="ORF">BS47DRAFT_536746</name>
</gene>
<keyword evidence="2" id="KW-1185">Reference proteome</keyword>
<reference evidence="1" key="1">
    <citation type="journal article" date="2020" name="Nat. Commun.">
        <title>Large-scale genome sequencing of mycorrhizal fungi provides insights into the early evolution of symbiotic traits.</title>
        <authorList>
            <person name="Miyauchi S."/>
            <person name="Kiss E."/>
            <person name="Kuo A."/>
            <person name="Drula E."/>
            <person name="Kohler A."/>
            <person name="Sanchez-Garcia M."/>
            <person name="Morin E."/>
            <person name="Andreopoulos B."/>
            <person name="Barry K.W."/>
            <person name="Bonito G."/>
            <person name="Buee M."/>
            <person name="Carver A."/>
            <person name="Chen C."/>
            <person name="Cichocki N."/>
            <person name="Clum A."/>
            <person name="Culley D."/>
            <person name="Crous P.W."/>
            <person name="Fauchery L."/>
            <person name="Girlanda M."/>
            <person name="Hayes R.D."/>
            <person name="Keri Z."/>
            <person name="LaButti K."/>
            <person name="Lipzen A."/>
            <person name="Lombard V."/>
            <person name="Magnuson J."/>
            <person name="Maillard F."/>
            <person name="Murat C."/>
            <person name="Nolan M."/>
            <person name="Ohm R.A."/>
            <person name="Pangilinan J."/>
            <person name="Pereira M.F."/>
            <person name="Perotto S."/>
            <person name="Peter M."/>
            <person name="Pfister S."/>
            <person name="Riley R."/>
            <person name="Sitrit Y."/>
            <person name="Stielow J.B."/>
            <person name="Szollosi G."/>
            <person name="Zifcakova L."/>
            <person name="Stursova M."/>
            <person name="Spatafora J.W."/>
            <person name="Tedersoo L."/>
            <person name="Vaario L.M."/>
            <person name="Yamada A."/>
            <person name="Yan M."/>
            <person name="Wang P."/>
            <person name="Xu J."/>
            <person name="Bruns T."/>
            <person name="Baldrian P."/>
            <person name="Vilgalys R."/>
            <person name="Dunand C."/>
            <person name="Henrissat B."/>
            <person name="Grigoriev I.V."/>
            <person name="Hibbett D."/>
            <person name="Nagy L.G."/>
            <person name="Martin F.M."/>
        </authorList>
    </citation>
    <scope>NUCLEOTIDE SEQUENCE</scope>
    <source>
        <strain evidence="1">UP504</strain>
    </source>
</reference>
<name>A0A9P6AHP5_9AGAM</name>
<sequence>MVCAHGTVFQFRVFCEGEPLPEYSVVEEGNKGTCWVPSQEGKVCCVVTHSDVSYWNELQICGTISGVQSIWGLRISSEPSQENATFRNLFRWEQRACRERRRI</sequence>
<protein>
    <submittedName>
        <fullName evidence="1">Uncharacterized protein</fullName>
    </submittedName>
</protein>
<organism evidence="1 2">
    <name type="scientific">Hydnum rufescens UP504</name>
    <dbReference type="NCBI Taxonomy" id="1448309"/>
    <lineage>
        <taxon>Eukaryota</taxon>
        <taxon>Fungi</taxon>
        <taxon>Dikarya</taxon>
        <taxon>Basidiomycota</taxon>
        <taxon>Agaricomycotina</taxon>
        <taxon>Agaricomycetes</taxon>
        <taxon>Cantharellales</taxon>
        <taxon>Hydnaceae</taxon>
        <taxon>Hydnum</taxon>
    </lineage>
</organism>
<evidence type="ECO:0000313" key="1">
    <source>
        <dbReference type="EMBL" id="KAF9505500.1"/>
    </source>
</evidence>
<dbReference type="Proteomes" id="UP000886523">
    <property type="component" value="Unassembled WGS sequence"/>
</dbReference>
<proteinExistence type="predicted"/>
<dbReference type="AlphaFoldDB" id="A0A9P6AHP5"/>